<accession>A0A7K1FQC9</accession>
<keyword evidence="10" id="KW-1185">Reference proteome</keyword>
<feature type="transmembrane region" description="Helical" evidence="7">
    <location>
        <begin position="187"/>
        <end position="206"/>
    </location>
</feature>
<keyword evidence="2 7" id="KW-0813">Transport</keyword>
<reference evidence="9 10" key="1">
    <citation type="submission" date="2019-11" db="EMBL/GenBank/DDBJ databases">
        <authorList>
            <person name="Jiang L.-Q."/>
        </authorList>
    </citation>
    <scope>NUCLEOTIDE SEQUENCE [LARGE SCALE GENOMIC DNA]</scope>
    <source>
        <strain evidence="9 10">YIM 132087</strain>
    </source>
</reference>
<feature type="transmembrane region" description="Helical" evidence="7">
    <location>
        <begin position="95"/>
        <end position="116"/>
    </location>
</feature>
<feature type="transmembrane region" description="Helical" evidence="7">
    <location>
        <begin position="137"/>
        <end position="161"/>
    </location>
</feature>
<name>A0A7K1FQC9_9ACTN</name>
<dbReference type="AlphaFoldDB" id="A0A7K1FQC9"/>
<comment type="caution">
    <text evidence="9">The sequence shown here is derived from an EMBL/GenBank/DDBJ whole genome shotgun (WGS) entry which is preliminary data.</text>
</comment>
<evidence type="ECO:0000313" key="9">
    <source>
        <dbReference type="EMBL" id="MTD16280.1"/>
    </source>
</evidence>
<comment type="similarity">
    <text evidence="7">Belongs to the binding-protein-dependent transport system permease family.</text>
</comment>
<evidence type="ECO:0000256" key="6">
    <source>
        <dbReference type="ARBA" id="ARBA00023136"/>
    </source>
</evidence>
<dbReference type="InterPro" id="IPR045621">
    <property type="entry name" value="BPD_transp_1_N"/>
</dbReference>
<dbReference type="Gene3D" id="1.10.3720.10">
    <property type="entry name" value="MetI-like"/>
    <property type="match status" value="1"/>
</dbReference>
<dbReference type="PANTHER" id="PTHR43163">
    <property type="entry name" value="DIPEPTIDE TRANSPORT SYSTEM PERMEASE PROTEIN DPPB-RELATED"/>
    <property type="match status" value="1"/>
</dbReference>
<feature type="domain" description="ABC transmembrane type-1" evidence="8">
    <location>
        <begin position="95"/>
        <end position="311"/>
    </location>
</feature>
<feature type="transmembrane region" description="Helical" evidence="7">
    <location>
        <begin position="288"/>
        <end position="314"/>
    </location>
</feature>
<dbReference type="GO" id="GO:0055085">
    <property type="term" value="P:transmembrane transport"/>
    <property type="evidence" value="ECO:0007669"/>
    <property type="project" value="InterPro"/>
</dbReference>
<proteinExistence type="inferred from homology"/>
<evidence type="ECO:0000256" key="5">
    <source>
        <dbReference type="ARBA" id="ARBA00022989"/>
    </source>
</evidence>
<evidence type="ECO:0000256" key="3">
    <source>
        <dbReference type="ARBA" id="ARBA00022475"/>
    </source>
</evidence>
<dbReference type="Proteomes" id="UP000460221">
    <property type="component" value="Unassembled WGS sequence"/>
</dbReference>
<keyword evidence="5 7" id="KW-1133">Transmembrane helix</keyword>
<dbReference type="CDD" id="cd06261">
    <property type="entry name" value="TM_PBP2"/>
    <property type="match status" value="1"/>
</dbReference>
<dbReference type="GO" id="GO:0005886">
    <property type="term" value="C:plasma membrane"/>
    <property type="evidence" value="ECO:0007669"/>
    <property type="project" value="UniProtKB-SubCell"/>
</dbReference>
<dbReference type="Pfam" id="PF00528">
    <property type="entry name" value="BPD_transp_1"/>
    <property type="match status" value="1"/>
</dbReference>
<sequence>MSRYIAGRVLQLVPLLIAVVVISFAIVHLAPGDPATVLAGPTATNEYIEEVRVRYGLDQSTLQQFLDYVGQLVRLDLGQSFSTNQPVLEVLLSRLPATLLLIVASELLGLVLGMVLGTMAAQRWGSPADRLISGGSLALASMPVFWLGMLLILLFSVQWQLLPSSGMSDPFVEPGTWAAFEDLLKHLLLPVVTLTAAWTLPTYLRITRAGVLQSAREDFVRTARAKGASETRVYFAHALRTARLPVITLAGLNFGLAVTGAVLTETLFGWPGVGQTLNQAILSRDYPLMMGIFLLAGVGVAVANLVTDVVNAFLDPRVSIR</sequence>
<dbReference type="EMBL" id="WLYK01000009">
    <property type="protein sequence ID" value="MTD16280.1"/>
    <property type="molecule type" value="Genomic_DNA"/>
</dbReference>
<keyword evidence="3" id="KW-1003">Cell membrane</keyword>
<dbReference type="InterPro" id="IPR035906">
    <property type="entry name" value="MetI-like_sf"/>
</dbReference>
<dbReference type="InterPro" id="IPR000515">
    <property type="entry name" value="MetI-like"/>
</dbReference>
<evidence type="ECO:0000256" key="4">
    <source>
        <dbReference type="ARBA" id="ARBA00022692"/>
    </source>
</evidence>
<organism evidence="9 10">
    <name type="scientific">Nakamurella alba</name>
    <dbReference type="NCBI Taxonomy" id="2665158"/>
    <lineage>
        <taxon>Bacteria</taxon>
        <taxon>Bacillati</taxon>
        <taxon>Actinomycetota</taxon>
        <taxon>Actinomycetes</taxon>
        <taxon>Nakamurellales</taxon>
        <taxon>Nakamurellaceae</taxon>
        <taxon>Nakamurella</taxon>
    </lineage>
</organism>
<dbReference type="PANTHER" id="PTHR43163:SF9">
    <property type="entry name" value="ABC TRANSPORTER PERMEASE PROTEIN"/>
    <property type="match status" value="1"/>
</dbReference>
<evidence type="ECO:0000259" key="8">
    <source>
        <dbReference type="PROSITE" id="PS50928"/>
    </source>
</evidence>
<dbReference type="PROSITE" id="PS50928">
    <property type="entry name" value="ABC_TM1"/>
    <property type="match status" value="1"/>
</dbReference>
<feature type="transmembrane region" description="Helical" evidence="7">
    <location>
        <begin position="12"/>
        <end position="30"/>
    </location>
</feature>
<protein>
    <submittedName>
        <fullName evidence="9">ABC transporter permease subunit</fullName>
    </submittedName>
</protein>
<comment type="subcellular location">
    <subcellularLocation>
        <location evidence="1 7">Cell membrane</location>
        <topology evidence="1 7">Multi-pass membrane protein</topology>
    </subcellularLocation>
</comment>
<evidence type="ECO:0000256" key="1">
    <source>
        <dbReference type="ARBA" id="ARBA00004651"/>
    </source>
</evidence>
<gene>
    <name evidence="9" type="ORF">GIS00_20275</name>
</gene>
<dbReference type="Pfam" id="PF19300">
    <property type="entry name" value="BPD_transp_1_N"/>
    <property type="match status" value="1"/>
</dbReference>
<keyword evidence="6 7" id="KW-0472">Membrane</keyword>
<dbReference type="SUPFAM" id="SSF161098">
    <property type="entry name" value="MetI-like"/>
    <property type="match status" value="1"/>
</dbReference>
<evidence type="ECO:0000256" key="7">
    <source>
        <dbReference type="RuleBase" id="RU363032"/>
    </source>
</evidence>
<feature type="transmembrane region" description="Helical" evidence="7">
    <location>
        <begin position="246"/>
        <end position="268"/>
    </location>
</feature>
<evidence type="ECO:0000313" key="10">
    <source>
        <dbReference type="Proteomes" id="UP000460221"/>
    </source>
</evidence>
<evidence type="ECO:0000256" key="2">
    <source>
        <dbReference type="ARBA" id="ARBA00022448"/>
    </source>
</evidence>
<keyword evidence="4 7" id="KW-0812">Transmembrane</keyword>